<dbReference type="AlphaFoldDB" id="A0A3S1AD64"/>
<name>A0A3S1AD64_ANAVA</name>
<proteinExistence type="predicted"/>
<feature type="compositionally biased region" description="Polar residues" evidence="1">
    <location>
        <begin position="1"/>
        <end position="10"/>
    </location>
</feature>
<comment type="caution">
    <text evidence="2">The sequence shown here is derived from an EMBL/GenBank/DDBJ whole genome shotgun (WGS) entry which is preliminary data.</text>
</comment>
<dbReference type="EMBL" id="RSCM01000003">
    <property type="protein sequence ID" value="RUS98208.1"/>
    <property type="molecule type" value="Genomic_DNA"/>
</dbReference>
<sequence>MATLSVGSDRTNGASTNTGTDTNNTAAANTSQLCLQVLTLGREADKDSLDSISLIPLGLVSDECNSLSIAELEAA</sequence>
<keyword evidence="3" id="KW-1185">Reference proteome</keyword>
<reference evidence="2 3" key="1">
    <citation type="journal article" date="2019" name="Genome Biol. Evol.">
        <title>Day and night: Metabolic profiles and evolutionary relationships of six axenic non-marine cyanobacteria.</title>
        <authorList>
            <person name="Will S.E."/>
            <person name="Henke P."/>
            <person name="Boedeker C."/>
            <person name="Huang S."/>
            <person name="Brinkmann H."/>
            <person name="Rohde M."/>
            <person name="Jarek M."/>
            <person name="Friedl T."/>
            <person name="Seufert S."/>
            <person name="Schumacher M."/>
            <person name="Overmann J."/>
            <person name="Neumann-Schaal M."/>
            <person name="Petersen J."/>
        </authorList>
    </citation>
    <scope>NUCLEOTIDE SEQUENCE [LARGE SCALE GENOMIC DNA]</scope>
    <source>
        <strain evidence="2 3">SAG 1403-4b</strain>
    </source>
</reference>
<feature type="region of interest" description="Disordered" evidence="1">
    <location>
        <begin position="1"/>
        <end position="26"/>
    </location>
</feature>
<protein>
    <submittedName>
        <fullName evidence="2">Uncharacterized protein</fullName>
    </submittedName>
</protein>
<evidence type="ECO:0000256" key="1">
    <source>
        <dbReference type="SAM" id="MobiDB-lite"/>
    </source>
</evidence>
<organism evidence="2 3">
    <name type="scientific">Trichormus variabilis SAG 1403-4b</name>
    <dbReference type="NCBI Taxonomy" id="447716"/>
    <lineage>
        <taxon>Bacteria</taxon>
        <taxon>Bacillati</taxon>
        <taxon>Cyanobacteriota</taxon>
        <taxon>Cyanophyceae</taxon>
        <taxon>Nostocales</taxon>
        <taxon>Nostocaceae</taxon>
        <taxon>Trichormus</taxon>
    </lineage>
</organism>
<evidence type="ECO:0000313" key="3">
    <source>
        <dbReference type="Proteomes" id="UP000276103"/>
    </source>
</evidence>
<accession>A0A3S1AD64</accession>
<feature type="compositionally biased region" description="Low complexity" evidence="1">
    <location>
        <begin position="11"/>
        <end position="26"/>
    </location>
</feature>
<evidence type="ECO:0000313" key="2">
    <source>
        <dbReference type="EMBL" id="RUS98208.1"/>
    </source>
</evidence>
<dbReference type="Proteomes" id="UP000276103">
    <property type="component" value="Unassembled WGS sequence"/>
</dbReference>
<gene>
    <name evidence="2" type="ORF">DSM107003_12960</name>
</gene>